<feature type="compositionally biased region" description="Polar residues" evidence="1">
    <location>
        <begin position="359"/>
        <end position="370"/>
    </location>
</feature>
<reference evidence="3 4" key="1">
    <citation type="submission" date="2016-06" db="EMBL/GenBank/DDBJ databases">
        <authorList>
            <person name="Kjaerup R.B."/>
            <person name="Dalgaard T.S."/>
            <person name="Juul-Madsen H.R."/>
        </authorList>
    </citation>
    <scope>NUCLEOTIDE SEQUENCE [LARGE SCALE GENOMIC DNA]</scope>
    <source>
        <strain evidence="3">2</strain>
    </source>
</reference>
<name>A0A1A8XZ74_9RHOO</name>
<keyword evidence="2" id="KW-0472">Membrane</keyword>
<dbReference type="GO" id="GO:0008233">
    <property type="term" value="F:peptidase activity"/>
    <property type="evidence" value="ECO:0007669"/>
    <property type="project" value="InterPro"/>
</dbReference>
<dbReference type="AlphaFoldDB" id="A0A1A8XZ74"/>
<protein>
    <submittedName>
        <fullName evidence="3">Peptidase C13, legumain asparaginyl peptidase</fullName>
    </submittedName>
</protein>
<organism evidence="3 4">
    <name type="scientific">Candidatus Propionivibrio aalborgensis</name>
    <dbReference type="NCBI Taxonomy" id="1860101"/>
    <lineage>
        <taxon>Bacteria</taxon>
        <taxon>Pseudomonadati</taxon>
        <taxon>Pseudomonadota</taxon>
        <taxon>Betaproteobacteria</taxon>
        <taxon>Rhodocyclales</taxon>
        <taxon>Rhodocyclaceae</taxon>
        <taxon>Propionivibrio</taxon>
    </lineage>
</organism>
<keyword evidence="4" id="KW-1185">Reference proteome</keyword>
<evidence type="ECO:0000256" key="2">
    <source>
        <dbReference type="SAM" id="Phobius"/>
    </source>
</evidence>
<dbReference type="GO" id="GO:0006508">
    <property type="term" value="P:proteolysis"/>
    <property type="evidence" value="ECO:0007669"/>
    <property type="project" value="InterPro"/>
</dbReference>
<evidence type="ECO:0000256" key="1">
    <source>
        <dbReference type="SAM" id="MobiDB-lite"/>
    </source>
</evidence>
<keyword evidence="2" id="KW-0812">Transmembrane</keyword>
<proteinExistence type="predicted"/>
<dbReference type="Pfam" id="PF01650">
    <property type="entry name" value="Peptidase_C13"/>
    <property type="match status" value="1"/>
</dbReference>
<dbReference type="InterPro" id="IPR001096">
    <property type="entry name" value="Peptidase_C13"/>
</dbReference>
<evidence type="ECO:0000313" key="4">
    <source>
        <dbReference type="Proteomes" id="UP000199600"/>
    </source>
</evidence>
<evidence type="ECO:0000313" key="3">
    <source>
        <dbReference type="EMBL" id="SBT10011.1"/>
    </source>
</evidence>
<sequence length="370" mass="40548">MLAVAISAIAIPISVLGDLLLWLLGSPLIARNFHLEDSYYLLYAHLAPAWLGLAGAVAATRLFDLSGKKVALYAESAAREHAQQNALLEERAFYSQPRILEHALASLDRSQPDRINLYFVGVAGYSEQDVFMKEVHYVSNFFKARFGTTGRSITLINNPKTVLESPAASVTSLRLALNQVGKKMDTDKDILFLYLTSHGSREHRLSLSFGSMRFDVLDPGVLRKILDDSGIKRRVVVVSSCYSGGFVEPLKNENTLVISASAPDKTSHGCSNEADFTFFGKAYFEDGLRKTDSFIEAFNIASPLIAERDAKEGYEAALPMMNVGTGIRAALNQYTAEQKQLALQRSAPTRAEADPEAQVKQSPISCASCQ</sequence>
<dbReference type="Proteomes" id="UP000199600">
    <property type="component" value="Unassembled WGS sequence"/>
</dbReference>
<keyword evidence="2" id="KW-1133">Transmembrane helix</keyword>
<dbReference type="RefSeq" id="WP_222102272.1">
    <property type="nucleotide sequence ID" value="NZ_FLQY01000295.1"/>
</dbReference>
<feature type="transmembrane region" description="Helical" evidence="2">
    <location>
        <begin position="41"/>
        <end position="63"/>
    </location>
</feature>
<accession>A0A1A8XZ74</accession>
<dbReference type="EMBL" id="FLQY01000295">
    <property type="protein sequence ID" value="SBT10011.1"/>
    <property type="molecule type" value="Genomic_DNA"/>
</dbReference>
<gene>
    <name evidence="3" type="ORF">PROAA_3640001</name>
</gene>
<dbReference type="Gene3D" id="3.40.50.1460">
    <property type="match status" value="1"/>
</dbReference>
<feature type="region of interest" description="Disordered" evidence="1">
    <location>
        <begin position="345"/>
        <end position="370"/>
    </location>
</feature>